<comment type="caution">
    <text evidence="3">The sequence shown here is derived from an EMBL/GenBank/DDBJ whole genome shotgun (WGS) entry which is preliminary data.</text>
</comment>
<evidence type="ECO:0000256" key="1">
    <source>
        <dbReference type="SAM" id="MobiDB-lite"/>
    </source>
</evidence>
<dbReference type="EMBL" id="MFKW01000071">
    <property type="protein sequence ID" value="OGG49565.1"/>
    <property type="molecule type" value="Genomic_DNA"/>
</dbReference>
<sequence length="693" mass="73277">MEPSEHEKEKIERLRRAMYSRSLSPKLHDRERRPLGQEQYEVEQDFVEPQEKVASFVVAPRTIGIARKALWWLLGGAVVFFIGAIGFFGYYFLIGEGSFGASPSNINISISGPPQIEGGIPTELQIVIGNRNKVPLELAELIVTYPRGTRSPTDFATDLQSQRISLGTIEAGGTRQGAVSAVFAGKSGEHADVKVELEYRITGSSAIFAASSDYNVVFSTSPISLTVSGNNETVSGQPVEFTVAVSSNASAPVKDILFNADFPFGFKLASAVMDNSSNAKPQIAQDGRSALLQIGSLSPGQRRVITIRGALTGEQGDDRVFHFVAGTRRDPTATSTPIETTLADNTFKVSISKPFLGLAISVGGASGADVVVSPGDNVSVSIDWQNHLPTAITDAVIVAKLSGFLIDGATVHTGDGFYRSSDDVVIWDKTTSNGALANLAPGVRGKVAFSFQMPKSDALKNIPNPRLTISVNAAGKRVSETGVPQNLQSTASQRISLASDLSLIAQGLYYSNPFGSVGPLPPKAGTETTYAIVLTVTNTTNKISDARVTAHLPPYVRYIGICSPRSECDPDTQKLTFNQNDGTLTWNIGEIAPGVGLNGTPPRQTAIAIGFTPSTSQIGQQPPLLQDIELSGVDPSKVNSAIAANPGAKIPRTVLKTDSDVTTNLSQVAKTSKDSATPGTDPGFSAANATVVK</sequence>
<accession>A0A1F6CK97</accession>
<evidence type="ECO:0008006" key="5">
    <source>
        <dbReference type="Google" id="ProtNLM"/>
    </source>
</evidence>
<proteinExistence type="predicted"/>
<feature type="compositionally biased region" description="Polar residues" evidence="1">
    <location>
        <begin position="669"/>
        <end position="678"/>
    </location>
</feature>
<keyword evidence="2" id="KW-0812">Transmembrane</keyword>
<gene>
    <name evidence="3" type="ORF">A2704_07110</name>
</gene>
<dbReference type="Proteomes" id="UP000176445">
    <property type="component" value="Unassembled WGS sequence"/>
</dbReference>
<evidence type="ECO:0000313" key="3">
    <source>
        <dbReference type="EMBL" id="OGG49565.1"/>
    </source>
</evidence>
<evidence type="ECO:0000256" key="2">
    <source>
        <dbReference type="SAM" id="Phobius"/>
    </source>
</evidence>
<keyword evidence="2" id="KW-0472">Membrane</keyword>
<protein>
    <recommendedName>
        <fullName evidence="5">DUF11 domain-containing protein</fullName>
    </recommendedName>
</protein>
<evidence type="ECO:0000313" key="4">
    <source>
        <dbReference type="Proteomes" id="UP000176445"/>
    </source>
</evidence>
<dbReference type="AlphaFoldDB" id="A0A1F6CK97"/>
<feature type="transmembrane region" description="Helical" evidence="2">
    <location>
        <begin position="70"/>
        <end position="93"/>
    </location>
</feature>
<organism evidence="3 4">
    <name type="scientific">Candidatus Kaiserbacteria bacterium RIFCSPHIGHO2_01_FULL_54_36b</name>
    <dbReference type="NCBI Taxonomy" id="1798483"/>
    <lineage>
        <taxon>Bacteria</taxon>
        <taxon>Candidatus Kaiseribacteriota</taxon>
    </lineage>
</organism>
<reference evidence="3 4" key="1">
    <citation type="journal article" date="2016" name="Nat. Commun.">
        <title>Thousands of microbial genomes shed light on interconnected biogeochemical processes in an aquifer system.</title>
        <authorList>
            <person name="Anantharaman K."/>
            <person name="Brown C.T."/>
            <person name="Hug L.A."/>
            <person name="Sharon I."/>
            <person name="Castelle C.J."/>
            <person name="Probst A.J."/>
            <person name="Thomas B.C."/>
            <person name="Singh A."/>
            <person name="Wilkins M.J."/>
            <person name="Karaoz U."/>
            <person name="Brodie E.L."/>
            <person name="Williams K.H."/>
            <person name="Hubbard S.S."/>
            <person name="Banfield J.F."/>
        </authorList>
    </citation>
    <scope>NUCLEOTIDE SEQUENCE [LARGE SCALE GENOMIC DNA]</scope>
</reference>
<name>A0A1F6CK97_9BACT</name>
<keyword evidence="2" id="KW-1133">Transmembrane helix</keyword>
<feature type="region of interest" description="Disordered" evidence="1">
    <location>
        <begin position="669"/>
        <end position="693"/>
    </location>
</feature>